<evidence type="ECO:0000259" key="2">
    <source>
        <dbReference type="Pfam" id="PF09994"/>
    </source>
</evidence>
<feature type="domain" description="T6SS Phospholipase effector Tle1-like catalytic" evidence="2">
    <location>
        <begin position="5"/>
        <end position="316"/>
    </location>
</feature>
<feature type="compositionally biased region" description="Basic and acidic residues" evidence="1">
    <location>
        <begin position="254"/>
        <end position="263"/>
    </location>
</feature>
<dbReference type="eggNOG" id="ENOG502QPR9">
    <property type="taxonomic scope" value="Eukaryota"/>
</dbReference>
<feature type="region of interest" description="Disordered" evidence="1">
    <location>
        <begin position="254"/>
        <end position="273"/>
    </location>
</feature>
<name>W4K9C4_HETIT</name>
<evidence type="ECO:0000313" key="5">
    <source>
        <dbReference type="Proteomes" id="UP000030671"/>
    </source>
</evidence>
<dbReference type="KEGG" id="hir:HETIRDRAFT_156419"/>
<dbReference type="AlphaFoldDB" id="W4K9C4"/>
<dbReference type="InterPro" id="IPR018712">
    <property type="entry name" value="Tle1-like_cat"/>
</dbReference>
<gene>
    <name evidence="3" type="ORF">HETIRDRAFT_156419</name>
    <name evidence="4" type="ORF">HETIRDRAFT_434304</name>
</gene>
<dbReference type="Pfam" id="PF09994">
    <property type="entry name" value="T6SS_Tle1-like_cat"/>
    <property type="match status" value="1"/>
</dbReference>
<evidence type="ECO:0000313" key="3">
    <source>
        <dbReference type="EMBL" id="ETW81914.1"/>
    </source>
</evidence>
<evidence type="ECO:0000256" key="1">
    <source>
        <dbReference type="SAM" id="MobiDB-lite"/>
    </source>
</evidence>
<dbReference type="HOGENOM" id="CLU_005049_5_0_1"/>
<sequence>MRPPRTLVLCFDGTSNEYDANNTNVVKLFSLLKKDNIDQQMCYYQAGVGTYFQPGVVSPLFQWGAKILDEAVAWYLPAHVMDGYKFLMQNWNTGDKVCLFGFSRGAYTARALAGMLYKVGLLPRDNEEQVPFAYRLYASSKSTDLTLAAGFKTTFCRDVPIEFVGVWDTVASVGIVMTKSLPFVSTNNAIRTFRHALSLDEHRAKFRPNLYHRPEMTPSGLATVDSSQHPTLSALRMKIRRSWQEKNRKFEEAMGYGDGHDVDTGSNGSGTRSPGWTTDVCEVWFSGCHSDVGGGAVTDATEYALADIPLRWMVREVMLAQCGITFEEAALTRWNIPLTATEAFKKQTSKPSSPAPGAASPVSANGKDSVENGSNGGNGQNGKGMKRADSVSSWVATRELADAVQPMDDELKKQPLWWILEILPTKYSYQDVAGKWITFWSIHLGRGRYTPPQPKFHESVKVRMEDVALKYAPRAIYDKGTETYVR</sequence>
<dbReference type="EMBL" id="KI925458">
    <property type="protein sequence ID" value="ETW81955.1"/>
    <property type="molecule type" value="Genomic_DNA"/>
</dbReference>
<dbReference type="RefSeq" id="XP_009546545.1">
    <property type="nucleotide sequence ID" value="XM_009548250.1"/>
</dbReference>
<keyword evidence="5" id="KW-1185">Reference proteome</keyword>
<dbReference type="KEGG" id="hir:HETIRDRAFT_434304"/>
<protein>
    <recommendedName>
        <fullName evidence="2">T6SS Phospholipase effector Tle1-like catalytic domain-containing protein</fullName>
    </recommendedName>
</protein>
<accession>W4K9C4</accession>
<evidence type="ECO:0000313" key="4">
    <source>
        <dbReference type="EMBL" id="ETW81955.1"/>
    </source>
</evidence>
<dbReference type="GeneID" id="20667639"/>
<dbReference type="OrthoDB" id="3162439at2759"/>
<feature type="region of interest" description="Disordered" evidence="1">
    <location>
        <begin position="345"/>
        <end position="388"/>
    </location>
</feature>
<dbReference type="EMBL" id="KI925458">
    <property type="protein sequence ID" value="ETW81914.1"/>
    <property type="molecule type" value="Genomic_DNA"/>
</dbReference>
<proteinExistence type="predicted"/>
<dbReference type="GeneID" id="20674739"/>
<dbReference type="PANTHER" id="PTHR33840">
    <property type="match status" value="1"/>
</dbReference>
<organism evidence="4 5">
    <name type="scientific">Heterobasidion irregulare (strain TC 32-1)</name>
    <dbReference type="NCBI Taxonomy" id="747525"/>
    <lineage>
        <taxon>Eukaryota</taxon>
        <taxon>Fungi</taxon>
        <taxon>Dikarya</taxon>
        <taxon>Basidiomycota</taxon>
        <taxon>Agaricomycotina</taxon>
        <taxon>Agaricomycetes</taxon>
        <taxon>Russulales</taxon>
        <taxon>Bondarzewiaceae</taxon>
        <taxon>Heterobasidion</taxon>
        <taxon>Heterobasidion annosum species complex</taxon>
    </lineage>
</organism>
<dbReference type="Proteomes" id="UP000030671">
    <property type="component" value="Unassembled WGS sequence"/>
</dbReference>
<feature type="compositionally biased region" description="Polar residues" evidence="1">
    <location>
        <begin position="264"/>
        <end position="273"/>
    </location>
</feature>
<dbReference type="PANTHER" id="PTHR33840:SF2">
    <property type="entry name" value="TLE1 PHOSPHOLIPASE DOMAIN-CONTAINING PROTEIN"/>
    <property type="match status" value="1"/>
</dbReference>
<dbReference type="RefSeq" id="XP_009546505.1">
    <property type="nucleotide sequence ID" value="XM_009548210.1"/>
</dbReference>
<feature type="compositionally biased region" description="Low complexity" evidence="1">
    <location>
        <begin position="351"/>
        <end position="364"/>
    </location>
</feature>
<reference evidence="4 5" key="1">
    <citation type="journal article" date="2012" name="New Phytol.">
        <title>Insight into trade-off between wood decay and parasitism from the genome of a fungal forest pathogen.</title>
        <authorList>
            <person name="Olson A."/>
            <person name="Aerts A."/>
            <person name="Asiegbu F."/>
            <person name="Belbahri L."/>
            <person name="Bouzid O."/>
            <person name="Broberg A."/>
            <person name="Canback B."/>
            <person name="Coutinho P.M."/>
            <person name="Cullen D."/>
            <person name="Dalman K."/>
            <person name="Deflorio G."/>
            <person name="van Diepen L.T."/>
            <person name="Dunand C."/>
            <person name="Duplessis S."/>
            <person name="Durling M."/>
            <person name="Gonthier P."/>
            <person name="Grimwood J."/>
            <person name="Fossdal C.G."/>
            <person name="Hansson D."/>
            <person name="Henrissat B."/>
            <person name="Hietala A."/>
            <person name="Himmelstrand K."/>
            <person name="Hoffmeister D."/>
            <person name="Hogberg N."/>
            <person name="James T.Y."/>
            <person name="Karlsson M."/>
            <person name="Kohler A."/>
            <person name="Kues U."/>
            <person name="Lee Y.H."/>
            <person name="Lin Y.C."/>
            <person name="Lind M."/>
            <person name="Lindquist E."/>
            <person name="Lombard V."/>
            <person name="Lucas S."/>
            <person name="Lunden K."/>
            <person name="Morin E."/>
            <person name="Murat C."/>
            <person name="Park J."/>
            <person name="Raffaello T."/>
            <person name="Rouze P."/>
            <person name="Salamov A."/>
            <person name="Schmutz J."/>
            <person name="Solheim H."/>
            <person name="Stahlberg J."/>
            <person name="Velez H."/>
            <person name="de Vries R.P."/>
            <person name="Wiebenga A."/>
            <person name="Woodward S."/>
            <person name="Yakovlev I."/>
            <person name="Garbelotto M."/>
            <person name="Martin F."/>
            <person name="Grigoriev I.V."/>
            <person name="Stenlid J."/>
        </authorList>
    </citation>
    <scope>NUCLEOTIDE SEQUENCE [LARGE SCALE GENOMIC DNA]</scope>
    <source>
        <strain evidence="4 5">TC 32-1</strain>
    </source>
</reference>